<proteinExistence type="predicted"/>
<evidence type="ECO:0000313" key="2">
    <source>
        <dbReference type="EMBL" id="KAF6159205.1"/>
    </source>
</evidence>
<sequence length="294" mass="33140">MQGKSRDGETDVDKSILVPHKEDLVAANLADDPANEANIDEGYAYFTVIHEVRQNLNQSSWAAEMEYEEQETLEESSTTSPPIYFPCMPRPSNHLQQHEIIGDKVGWSITKGNRNQPSLPMENRVTSKNNQFEALIDVEEDIEKVEHAESTPSGGQDGINTNASTHGESRVADATISQVLTNEEVPSFADEDITIELTNEDNSLEGDEYLKVICEVRHYLNPKSWAGEIEPEDQGTENWALFLKSKFSTKNGDTIRYHKPSTIWYGIRTEVAFSIPYIGWLIGDGKKIDFWKDT</sequence>
<keyword evidence="3" id="KW-1185">Reference proteome</keyword>
<reference evidence="2 3" key="1">
    <citation type="journal article" date="2020" name="IScience">
        <title>Genome Sequencing of the Endangered Kingdonia uniflora (Circaeasteraceae, Ranunculales) Reveals Potential Mechanisms of Evolutionary Specialization.</title>
        <authorList>
            <person name="Sun Y."/>
            <person name="Deng T."/>
            <person name="Zhang A."/>
            <person name="Moore M.J."/>
            <person name="Landis J.B."/>
            <person name="Lin N."/>
            <person name="Zhang H."/>
            <person name="Zhang X."/>
            <person name="Huang J."/>
            <person name="Zhang X."/>
            <person name="Sun H."/>
            <person name="Wang H."/>
        </authorList>
    </citation>
    <scope>NUCLEOTIDE SEQUENCE [LARGE SCALE GENOMIC DNA]</scope>
    <source>
        <strain evidence="2">TB1705</strain>
        <tissue evidence="2">Leaf</tissue>
    </source>
</reference>
<feature type="compositionally biased region" description="Polar residues" evidence="1">
    <location>
        <begin position="150"/>
        <end position="165"/>
    </location>
</feature>
<name>A0A7J7MWB6_9MAGN</name>
<dbReference type="Proteomes" id="UP000541444">
    <property type="component" value="Unassembled WGS sequence"/>
</dbReference>
<accession>A0A7J7MWB6</accession>
<dbReference type="EMBL" id="JACGCM010001198">
    <property type="protein sequence ID" value="KAF6159205.1"/>
    <property type="molecule type" value="Genomic_DNA"/>
</dbReference>
<gene>
    <name evidence="2" type="ORF">GIB67_022884</name>
</gene>
<organism evidence="2 3">
    <name type="scientific">Kingdonia uniflora</name>
    <dbReference type="NCBI Taxonomy" id="39325"/>
    <lineage>
        <taxon>Eukaryota</taxon>
        <taxon>Viridiplantae</taxon>
        <taxon>Streptophyta</taxon>
        <taxon>Embryophyta</taxon>
        <taxon>Tracheophyta</taxon>
        <taxon>Spermatophyta</taxon>
        <taxon>Magnoliopsida</taxon>
        <taxon>Ranunculales</taxon>
        <taxon>Circaeasteraceae</taxon>
        <taxon>Kingdonia</taxon>
    </lineage>
</organism>
<comment type="caution">
    <text evidence="2">The sequence shown here is derived from an EMBL/GenBank/DDBJ whole genome shotgun (WGS) entry which is preliminary data.</text>
</comment>
<evidence type="ECO:0000256" key="1">
    <source>
        <dbReference type="SAM" id="MobiDB-lite"/>
    </source>
</evidence>
<feature type="region of interest" description="Disordered" evidence="1">
    <location>
        <begin position="146"/>
        <end position="165"/>
    </location>
</feature>
<evidence type="ECO:0000313" key="3">
    <source>
        <dbReference type="Proteomes" id="UP000541444"/>
    </source>
</evidence>
<dbReference type="AlphaFoldDB" id="A0A7J7MWB6"/>
<protein>
    <submittedName>
        <fullName evidence="2">Uncharacterized protein</fullName>
    </submittedName>
</protein>